<dbReference type="PANTHER" id="PTHR14609">
    <property type="entry name" value="RING FINGER PROTEIN 219"/>
    <property type="match status" value="1"/>
</dbReference>
<name>A0A060YQF7_ONCMY</name>
<dbReference type="EMBL" id="FR912131">
    <property type="protein sequence ID" value="CDQ91689.1"/>
    <property type="molecule type" value="Genomic_DNA"/>
</dbReference>
<feature type="region of interest" description="Disordered" evidence="1">
    <location>
        <begin position="437"/>
        <end position="561"/>
    </location>
</feature>
<evidence type="ECO:0000313" key="2">
    <source>
        <dbReference type="EMBL" id="CDQ91689.1"/>
    </source>
</evidence>
<dbReference type="STRING" id="8022.A0A060YQF7"/>
<organism evidence="2 3">
    <name type="scientific">Oncorhynchus mykiss</name>
    <name type="common">Rainbow trout</name>
    <name type="synonym">Salmo gairdneri</name>
    <dbReference type="NCBI Taxonomy" id="8022"/>
    <lineage>
        <taxon>Eukaryota</taxon>
        <taxon>Metazoa</taxon>
        <taxon>Chordata</taxon>
        <taxon>Craniata</taxon>
        <taxon>Vertebrata</taxon>
        <taxon>Euteleostomi</taxon>
        <taxon>Actinopterygii</taxon>
        <taxon>Neopterygii</taxon>
        <taxon>Teleostei</taxon>
        <taxon>Protacanthopterygii</taxon>
        <taxon>Salmoniformes</taxon>
        <taxon>Salmonidae</taxon>
        <taxon>Salmoninae</taxon>
        <taxon>Oncorhynchus</taxon>
    </lineage>
</organism>
<dbReference type="Proteomes" id="UP000193380">
    <property type="component" value="Unassembled WGS sequence"/>
</dbReference>
<reference evidence="2" key="1">
    <citation type="journal article" date="2014" name="Nat. Commun.">
        <title>The rainbow trout genome provides novel insights into evolution after whole-genome duplication in vertebrates.</title>
        <authorList>
            <person name="Berthelot C."/>
            <person name="Brunet F."/>
            <person name="Chalopin D."/>
            <person name="Juanchich A."/>
            <person name="Bernard M."/>
            <person name="Noel B."/>
            <person name="Bento P."/>
            <person name="Da Silva C."/>
            <person name="Labadie K."/>
            <person name="Alberti A."/>
            <person name="Aury J.M."/>
            <person name="Louis A."/>
            <person name="Dehais P."/>
            <person name="Bardou P."/>
            <person name="Montfort J."/>
            <person name="Klopp C."/>
            <person name="Cabau C."/>
            <person name="Gaspin C."/>
            <person name="Thorgaard G.H."/>
            <person name="Boussaha M."/>
            <person name="Quillet E."/>
            <person name="Guyomard R."/>
            <person name="Galiana D."/>
            <person name="Bobe J."/>
            <person name="Volff J.N."/>
            <person name="Genet C."/>
            <person name="Wincker P."/>
            <person name="Jaillon O."/>
            <person name="Roest Crollius H."/>
            <person name="Guiguen Y."/>
        </authorList>
    </citation>
    <scope>NUCLEOTIDE SEQUENCE [LARGE SCALE GENOMIC DNA]</scope>
</reference>
<feature type="region of interest" description="Disordered" evidence="1">
    <location>
        <begin position="141"/>
        <end position="167"/>
    </location>
</feature>
<feature type="non-terminal residue" evidence="2">
    <location>
        <position position="1"/>
    </location>
</feature>
<feature type="compositionally biased region" description="Polar residues" evidence="1">
    <location>
        <begin position="310"/>
        <end position="319"/>
    </location>
</feature>
<proteinExistence type="predicted"/>
<dbReference type="GO" id="GO:0006275">
    <property type="term" value="P:regulation of DNA replication"/>
    <property type="evidence" value="ECO:0007669"/>
    <property type="project" value="InterPro"/>
</dbReference>
<dbReference type="PaxDb" id="8022-A0A060YQF7"/>
<feature type="region of interest" description="Disordered" evidence="1">
    <location>
        <begin position="395"/>
        <end position="425"/>
    </location>
</feature>
<evidence type="ECO:0000256" key="1">
    <source>
        <dbReference type="SAM" id="MobiDB-lite"/>
    </source>
</evidence>
<evidence type="ECO:0000313" key="3">
    <source>
        <dbReference type="Proteomes" id="UP000193380"/>
    </source>
</evidence>
<sequence>DEVEGLLKENEELRNKNQILESQLKTVLDPCTVTASRREDRGLDPGVVEEWSNKLRAATDGYRRIKLDVEKLKGANKMLRCQTIDLVQENVRLKAEVASRSPQKFGRYTVAALEAKIHQYERDLDHLKKALERSDQYIEELETRGGGGHTDARPGSTSSGEGEAGTRVHYQRISATTRSLSDMEKASVCSGLEGESKTLSAHHNYLLTTSNGVELDAIGSDTIDAIVPSDLFLLSTPSSAFRSLSLKSPSVGEDKKLGYKAVTHLRRLSFEDSVTPSSSSSVSTVATKRSNHTAQLQLNTSSGSGHGERNQTAGVTTSRDLTEDEAFTDEAFMDVAYLDKISELDSMMLEGPESCGSAGSQLSLASSLTSADTPDLTLDLRLDVTLVPEVEGCSELFLDPDSEQDRGGGGQTEAEGFGIKGTSSTPVTVSATRAASLAPTAATGSGSSSGRDDGSGDHSLLDSTGPAREQGHLSDPSQTDELSFDLLFDPLTETRTGPGGPSAWQASANHRHDISSDCCSADRPGGDAVREKSAVTPSQATKRKSRSPFDVGSPSKHSKFM</sequence>
<accession>A0A060YQF7</accession>
<dbReference type="GO" id="GO:0004842">
    <property type="term" value="F:ubiquitin-protein transferase activity"/>
    <property type="evidence" value="ECO:0007669"/>
    <property type="project" value="InterPro"/>
</dbReference>
<feature type="region of interest" description="Disordered" evidence="1">
    <location>
        <begin position="297"/>
        <end position="319"/>
    </location>
</feature>
<feature type="compositionally biased region" description="Basic and acidic residues" evidence="1">
    <location>
        <begin position="524"/>
        <end position="533"/>
    </location>
</feature>
<dbReference type="PANTHER" id="PTHR14609:SF1">
    <property type="entry name" value="ORC UBIQUITIN LIGASE 1"/>
    <property type="match status" value="1"/>
</dbReference>
<feature type="compositionally biased region" description="Basic and acidic residues" evidence="1">
    <location>
        <begin position="450"/>
        <end position="460"/>
    </location>
</feature>
<dbReference type="InterPro" id="IPR039209">
    <property type="entry name" value="OBI1"/>
</dbReference>
<dbReference type="AlphaFoldDB" id="A0A060YQF7"/>
<feature type="compositionally biased region" description="Low complexity" evidence="1">
    <location>
        <begin position="437"/>
        <end position="449"/>
    </location>
</feature>
<protein>
    <submittedName>
        <fullName evidence="2">Uncharacterized protein</fullName>
    </submittedName>
</protein>
<dbReference type="GO" id="GO:0006513">
    <property type="term" value="P:protein monoubiquitination"/>
    <property type="evidence" value="ECO:0007669"/>
    <property type="project" value="InterPro"/>
</dbReference>
<gene>
    <name evidence="2" type="ORF">GSONMT00034532001</name>
</gene>
<reference evidence="2" key="2">
    <citation type="submission" date="2014-03" db="EMBL/GenBank/DDBJ databases">
        <authorList>
            <person name="Genoscope - CEA"/>
        </authorList>
    </citation>
    <scope>NUCLEOTIDE SEQUENCE</scope>
</reference>